<organism evidence="2 3">
    <name type="scientific">Musa acuminata subsp. malaccensis</name>
    <name type="common">Wild banana</name>
    <name type="synonym">Musa malaccensis</name>
    <dbReference type="NCBI Taxonomy" id="214687"/>
    <lineage>
        <taxon>Eukaryota</taxon>
        <taxon>Viridiplantae</taxon>
        <taxon>Streptophyta</taxon>
        <taxon>Embryophyta</taxon>
        <taxon>Tracheophyta</taxon>
        <taxon>Spermatophyta</taxon>
        <taxon>Magnoliopsida</taxon>
        <taxon>Liliopsida</taxon>
        <taxon>Zingiberales</taxon>
        <taxon>Musaceae</taxon>
        <taxon>Musa</taxon>
    </lineage>
</organism>
<reference evidence="2" key="2">
    <citation type="submission" date="2021-05" db="UniProtKB">
        <authorList>
            <consortium name="EnsemblPlants"/>
        </authorList>
    </citation>
    <scope>IDENTIFICATION</scope>
    <source>
        <strain evidence="2">subsp. malaccensis</strain>
    </source>
</reference>
<gene>
    <name evidence="1" type="ORF">GSMUA_83050.1</name>
</gene>
<dbReference type="AlphaFoldDB" id="A0A804K9H8"/>
<evidence type="ECO:0000313" key="3">
    <source>
        <dbReference type="Proteomes" id="UP000012960"/>
    </source>
</evidence>
<dbReference type="InParanoid" id="A0A804K9H8"/>
<evidence type="ECO:0000313" key="1">
    <source>
        <dbReference type="EMBL" id="CAG1832385.1"/>
    </source>
</evidence>
<sequence length="52" mass="6020">MVDFLGRAGSENCLISVLEVCLLSQMEQCGELFWLLLEEHMRTWMIEQSSGR</sequence>
<dbReference type="EMBL" id="HG996472">
    <property type="protein sequence ID" value="CAG1832385.1"/>
    <property type="molecule type" value="Genomic_DNA"/>
</dbReference>
<dbReference type="Proteomes" id="UP000012960">
    <property type="component" value="Unplaced"/>
</dbReference>
<dbReference type="EnsemblPlants" id="Ma08_t22260.1">
    <property type="protein sequence ID" value="Ma08_p22260.1"/>
    <property type="gene ID" value="Ma08_g22260"/>
</dbReference>
<reference evidence="1" key="1">
    <citation type="submission" date="2021-03" db="EMBL/GenBank/DDBJ databases">
        <authorList>
            <consortium name="Genoscope - CEA"/>
            <person name="William W."/>
        </authorList>
    </citation>
    <scope>NUCLEOTIDE SEQUENCE</scope>
    <source>
        <strain evidence="1">Doubled-haploid Pahang</strain>
    </source>
</reference>
<dbReference type="Gramene" id="Ma08_t22260.1">
    <property type="protein sequence ID" value="Ma08_p22260.1"/>
    <property type="gene ID" value="Ma08_g22260"/>
</dbReference>
<evidence type="ECO:0000313" key="2">
    <source>
        <dbReference type="EnsemblPlants" id="Ma08_p22260.1"/>
    </source>
</evidence>
<proteinExistence type="predicted"/>
<accession>A0A804K9H8</accession>
<keyword evidence="3" id="KW-1185">Reference proteome</keyword>
<protein>
    <submittedName>
        <fullName evidence="1">(wild Malaysian banana) hypothetical protein</fullName>
    </submittedName>
</protein>
<name>A0A804K9H8_MUSAM</name>